<dbReference type="PROSITE" id="PS50191">
    <property type="entry name" value="CRAL_TRIO"/>
    <property type="match status" value="1"/>
</dbReference>
<dbReference type="STRING" id="1884261.A0A5C3QIQ4"/>
<dbReference type="EMBL" id="ML178823">
    <property type="protein sequence ID" value="TFL01923.1"/>
    <property type="molecule type" value="Genomic_DNA"/>
</dbReference>
<keyword evidence="12 15" id="KW-0472">Membrane</keyword>
<organism evidence="18 19">
    <name type="scientific">Pterulicium gracile</name>
    <dbReference type="NCBI Taxonomy" id="1884261"/>
    <lineage>
        <taxon>Eukaryota</taxon>
        <taxon>Fungi</taxon>
        <taxon>Dikarya</taxon>
        <taxon>Basidiomycota</taxon>
        <taxon>Agaricomycotina</taxon>
        <taxon>Agaricomycetes</taxon>
        <taxon>Agaricomycetidae</taxon>
        <taxon>Agaricales</taxon>
        <taxon>Pleurotineae</taxon>
        <taxon>Pterulaceae</taxon>
        <taxon>Pterulicium</taxon>
    </lineage>
</organism>
<keyword evidence="9 15" id="KW-0492">Microsome</keyword>
<dbReference type="AlphaFoldDB" id="A0A5C3QIQ4"/>
<dbReference type="Gene3D" id="3.40.525.10">
    <property type="entry name" value="CRAL-TRIO lipid binding domain"/>
    <property type="match status" value="1"/>
</dbReference>
<evidence type="ECO:0000256" key="8">
    <source>
        <dbReference type="ARBA" id="ARBA00022824"/>
    </source>
</evidence>
<evidence type="ECO:0000256" key="10">
    <source>
        <dbReference type="ARBA" id="ARBA00023004"/>
    </source>
</evidence>
<dbReference type="InterPro" id="IPR001251">
    <property type="entry name" value="CRAL-TRIO_dom"/>
</dbReference>
<dbReference type="SUPFAM" id="SSF46938">
    <property type="entry name" value="CRAL/TRIO N-terminal domain"/>
    <property type="match status" value="1"/>
</dbReference>
<evidence type="ECO:0000256" key="12">
    <source>
        <dbReference type="ARBA" id="ARBA00023136"/>
    </source>
</evidence>
<evidence type="ECO:0000256" key="13">
    <source>
        <dbReference type="ARBA" id="ARBA00024146"/>
    </source>
</evidence>
<evidence type="ECO:0000256" key="2">
    <source>
        <dbReference type="ARBA" id="ARBA00004406"/>
    </source>
</evidence>
<dbReference type="PANTHER" id="PTHR47669">
    <property type="entry name" value="PHOSPHATIDYLINOSITOL TRANSFER PROTEIN SFH5"/>
    <property type="match status" value="1"/>
</dbReference>
<gene>
    <name evidence="18" type="ORF">BDV98DRAFT_566405</name>
</gene>
<dbReference type="GO" id="GO:0005886">
    <property type="term" value="C:plasma membrane"/>
    <property type="evidence" value="ECO:0007669"/>
    <property type="project" value="TreeGrafter"/>
</dbReference>
<keyword evidence="8 15" id="KW-0256">Endoplasmic reticulum</keyword>
<dbReference type="GO" id="GO:0046872">
    <property type="term" value="F:metal ion binding"/>
    <property type="evidence" value="ECO:0007669"/>
    <property type="project" value="UniProtKB-KW"/>
</dbReference>
<keyword evidence="10" id="KW-0408">Iron</keyword>
<keyword evidence="5 15" id="KW-0963">Cytoplasm</keyword>
<feature type="domain" description="CRAL-TRIO" evidence="17">
    <location>
        <begin position="176"/>
        <end position="353"/>
    </location>
</feature>
<evidence type="ECO:0000256" key="14">
    <source>
        <dbReference type="ARBA" id="ARBA00024180"/>
    </source>
</evidence>
<keyword evidence="11 15" id="KW-0445">Lipid transport</keyword>
<accession>A0A5C3QIQ4</accession>
<dbReference type="InterPro" id="IPR036865">
    <property type="entry name" value="CRAL-TRIO_dom_sf"/>
</dbReference>
<evidence type="ECO:0000256" key="6">
    <source>
        <dbReference type="ARBA" id="ARBA00022617"/>
    </source>
</evidence>
<dbReference type="PANTHER" id="PTHR47669:SF1">
    <property type="entry name" value="PHOSPHATIDYLINOSITOL TRANSFER PROTEIN SFH5"/>
    <property type="match status" value="1"/>
</dbReference>
<keyword evidence="7" id="KW-0479">Metal-binding</keyword>
<comment type="cofactor">
    <cofactor evidence="1">
        <name>heme b</name>
        <dbReference type="ChEBI" id="CHEBI:60344"/>
    </cofactor>
</comment>
<evidence type="ECO:0000256" key="16">
    <source>
        <dbReference type="SAM" id="MobiDB-lite"/>
    </source>
</evidence>
<name>A0A5C3QIQ4_9AGAR</name>
<evidence type="ECO:0000256" key="7">
    <source>
        <dbReference type="ARBA" id="ARBA00022723"/>
    </source>
</evidence>
<evidence type="ECO:0000313" key="18">
    <source>
        <dbReference type="EMBL" id="TFL01923.1"/>
    </source>
</evidence>
<evidence type="ECO:0000256" key="15">
    <source>
        <dbReference type="RuleBase" id="RU367059"/>
    </source>
</evidence>
<dbReference type="Pfam" id="PF00650">
    <property type="entry name" value="CRAL_TRIO"/>
    <property type="match status" value="1"/>
</dbReference>
<reference evidence="18 19" key="1">
    <citation type="journal article" date="2019" name="Nat. Ecol. Evol.">
        <title>Megaphylogeny resolves global patterns of mushroom evolution.</title>
        <authorList>
            <person name="Varga T."/>
            <person name="Krizsan K."/>
            <person name="Foldi C."/>
            <person name="Dima B."/>
            <person name="Sanchez-Garcia M."/>
            <person name="Sanchez-Ramirez S."/>
            <person name="Szollosi G.J."/>
            <person name="Szarkandi J.G."/>
            <person name="Papp V."/>
            <person name="Albert L."/>
            <person name="Andreopoulos W."/>
            <person name="Angelini C."/>
            <person name="Antonin V."/>
            <person name="Barry K.W."/>
            <person name="Bougher N.L."/>
            <person name="Buchanan P."/>
            <person name="Buyck B."/>
            <person name="Bense V."/>
            <person name="Catcheside P."/>
            <person name="Chovatia M."/>
            <person name="Cooper J."/>
            <person name="Damon W."/>
            <person name="Desjardin D."/>
            <person name="Finy P."/>
            <person name="Geml J."/>
            <person name="Haridas S."/>
            <person name="Hughes K."/>
            <person name="Justo A."/>
            <person name="Karasinski D."/>
            <person name="Kautmanova I."/>
            <person name="Kiss B."/>
            <person name="Kocsube S."/>
            <person name="Kotiranta H."/>
            <person name="LaButti K.M."/>
            <person name="Lechner B.E."/>
            <person name="Liimatainen K."/>
            <person name="Lipzen A."/>
            <person name="Lukacs Z."/>
            <person name="Mihaltcheva S."/>
            <person name="Morgado L.N."/>
            <person name="Niskanen T."/>
            <person name="Noordeloos M.E."/>
            <person name="Ohm R.A."/>
            <person name="Ortiz-Santana B."/>
            <person name="Ovrebo C."/>
            <person name="Racz N."/>
            <person name="Riley R."/>
            <person name="Savchenko A."/>
            <person name="Shiryaev A."/>
            <person name="Soop K."/>
            <person name="Spirin V."/>
            <person name="Szebenyi C."/>
            <person name="Tomsovsky M."/>
            <person name="Tulloss R.E."/>
            <person name="Uehling J."/>
            <person name="Grigoriev I.V."/>
            <person name="Vagvolgyi C."/>
            <person name="Papp T."/>
            <person name="Martin F.M."/>
            <person name="Miettinen O."/>
            <person name="Hibbett D.S."/>
            <person name="Nagy L.G."/>
        </authorList>
    </citation>
    <scope>NUCLEOTIDE SEQUENCE [LARGE SCALE GENOMIC DNA]</scope>
    <source>
        <strain evidence="18 19">CBS 309.79</strain>
    </source>
</reference>
<proteinExistence type="inferred from homology"/>
<evidence type="ECO:0000313" key="19">
    <source>
        <dbReference type="Proteomes" id="UP000305067"/>
    </source>
</evidence>
<dbReference type="GO" id="GO:0032541">
    <property type="term" value="C:cortical endoplasmic reticulum"/>
    <property type="evidence" value="ECO:0007669"/>
    <property type="project" value="TreeGrafter"/>
</dbReference>
<comment type="function">
    <text evidence="14">Non-classical phosphatidylinositol (PtdIns) transfer protein (PITP), which exhibits PtdIns-binding/transfer activity in the absence of detectable PtdCho-binding/transfer activity. Regulates PtdIns(4,5)P2 homeostasis at the plasma membrane. Heme-binding protein that may play a role in organic oxidant-induced stress responses.</text>
</comment>
<keyword evidence="4 15" id="KW-0813">Transport</keyword>
<evidence type="ECO:0000256" key="9">
    <source>
        <dbReference type="ARBA" id="ARBA00022848"/>
    </source>
</evidence>
<evidence type="ECO:0000256" key="11">
    <source>
        <dbReference type="ARBA" id="ARBA00023055"/>
    </source>
</evidence>
<comment type="similarity">
    <text evidence="3 15">Belongs to the SFH5 family.</text>
</comment>
<keyword evidence="6" id="KW-0349">Heme</keyword>
<dbReference type="GO" id="GO:0043001">
    <property type="term" value="P:Golgi to plasma membrane protein transport"/>
    <property type="evidence" value="ECO:0007669"/>
    <property type="project" value="TreeGrafter"/>
</dbReference>
<dbReference type="GO" id="GO:0008526">
    <property type="term" value="F:phosphatidylinositol transfer activity"/>
    <property type="evidence" value="ECO:0007669"/>
    <property type="project" value="UniProtKB-UniRule"/>
</dbReference>
<dbReference type="Proteomes" id="UP000305067">
    <property type="component" value="Unassembled WGS sequence"/>
</dbReference>
<dbReference type="InterPro" id="IPR036273">
    <property type="entry name" value="CRAL/TRIO_N_dom_sf"/>
</dbReference>
<evidence type="ECO:0000256" key="1">
    <source>
        <dbReference type="ARBA" id="ARBA00001970"/>
    </source>
</evidence>
<feature type="region of interest" description="Disordered" evidence="16">
    <location>
        <begin position="37"/>
        <end position="68"/>
    </location>
</feature>
<comment type="catalytic activity">
    <reaction evidence="13">
        <text>a 1,2-diacyl-sn-glycero-3-phospho-(1D-myo-inositol)(in) = a 1,2-diacyl-sn-glycero-3-phospho-(1D-myo-inositol)(out)</text>
        <dbReference type="Rhea" id="RHEA:38691"/>
        <dbReference type="ChEBI" id="CHEBI:57880"/>
    </reaction>
    <physiologicalReaction direction="left-to-right" evidence="13">
        <dbReference type="Rhea" id="RHEA:38692"/>
    </physiologicalReaction>
</comment>
<dbReference type="SMART" id="SM00516">
    <property type="entry name" value="SEC14"/>
    <property type="match status" value="1"/>
</dbReference>
<dbReference type="OrthoDB" id="75724at2759"/>
<dbReference type="GO" id="GO:0017157">
    <property type="term" value="P:regulation of exocytosis"/>
    <property type="evidence" value="ECO:0007669"/>
    <property type="project" value="TreeGrafter"/>
</dbReference>
<evidence type="ECO:0000256" key="3">
    <source>
        <dbReference type="ARBA" id="ARBA00006667"/>
    </source>
</evidence>
<evidence type="ECO:0000256" key="4">
    <source>
        <dbReference type="ARBA" id="ARBA00022448"/>
    </source>
</evidence>
<dbReference type="InterPro" id="IPR042938">
    <property type="entry name" value="Sfh5"/>
</dbReference>
<sequence length="353" mass="38805">MSTDPKTADPAPAASEPAVFSVAVASPPVEAAELKPVLEREQTSLIASEPPAPSPATTPTAETAPVPTPVEKDTADVVEPENALTKQFTEAEWKALKDFRVQLPDIYKQAYAEDSPTKTDGVIHLWGVDIDTQNPLASGARASVVLMKFLRARNLSVTDARTMMVATLRWRESFDIAAVMQEEYPQDVFGKLGHIYGKDKDGRPVTYNLYGANKDTKAVFGDVQRFLRWRVALMEKSLELVDFETVDQTVQVHDYAGVSIFAGRDANAKNAAAETTSVFSNHYPELLYKKFFVNAPSLLSWMFWLFKPLLPAKTLAKMTVVGSGEDVVSQALLPLIESKELPRRYGGGAEPAW</sequence>
<evidence type="ECO:0000259" key="17">
    <source>
        <dbReference type="PROSITE" id="PS50191"/>
    </source>
</evidence>
<dbReference type="GO" id="GO:0005789">
    <property type="term" value="C:endoplasmic reticulum membrane"/>
    <property type="evidence" value="ECO:0007669"/>
    <property type="project" value="UniProtKB-SubCell"/>
</dbReference>
<comment type="subcellular location">
    <subcellularLocation>
        <location evidence="15">Cytoplasm</location>
    </subcellularLocation>
    <subcellularLocation>
        <location evidence="2 15">Endoplasmic reticulum membrane</location>
        <topology evidence="2 15">Peripheral membrane protein</topology>
    </subcellularLocation>
    <subcellularLocation>
        <location evidence="15">Microsome membrane</location>
        <topology evidence="15">Peripheral membrane protein</topology>
    </subcellularLocation>
</comment>
<protein>
    <recommendedName>
        <fullName evidence="15">Phosphatidylinositol transfer protein SFH5</fullName>
        <shortName evidence="15">PITP SFH5</shortName>
    </recommendedName>
</protein>
<dbReference type="CDD" id="cd00170">
    <property type="entry name" value="SEC14"/>
    <property type="match status" value="1"/>
</dbReference>
<dbReference type="GO" id="GO:0005829">
    <property type="term" value="C:cytosol"/>
    <property type="evidence" value="ECO:0007669"/>
    <property type="project" value="TreeGrafter"/>
</dbReference>
<keyword evidence="19" id="KW-1185">Reference proteome</keyword>
<dbReference type="SUPFAM" id="SSF52087">
    <property type="entry name" value="CRAL/TRIO domain"/>
    <property type="match status" value="1"/>
</dbReference>
<evidence type="ECO:0000256" key="5">
    <source>
        <dbReference type="ARBA" id="ARBA00022490"/>
    </source>
</evidence>